<organism evidence="4 5">
    <name type="scientific">Aspergillus terreus (strain NIH 2624 / FGSC A1156)</name>
    <dbReference type="NCBI Taxonomy" id="341663"/>
    <lineage>
        <taxon>Eukaryota</taxon>
        <taxon>Fungi</taxon>
        <taxon>Dikarya</taxon>
        <taxon>Ascomycota</taxon>
        <taxon>Pezizomycotina</taxon>
        <taxon>Eurotiomycetes</taxon>
        <taxon>Eurotiomycetidae</taxon>
        <taxon>Eurotiales</taxon>
        <taxon>Aspergillaceae</taxon>
        <taxon>Aspergillus</taxon>
        <taxon>Aspergillus subgen. Circumdati</taxon>
    </lineage>
</organism>
<name>Q0C9U3_ASPTN</name>
<evidence type="ECO:0000256" key="2">
    <source>
        <dbReference type="ARBA" id="ARBA00023242"/>
    </source>
</evidence>
<dbReference type="RefSeq" id="XP_001218163.1">
    <property type="nucleotide sequence ID" value="XM_001218162.1"/>
</dbReference>
<comment type="subcellular location">
    <subcellularLocation>
        <location evidence="1">Nucleus</location>
    </subcellularLocation>
</comment>
<proteinExistence type="predicted"/>
<dbReference type="eggNOG" id="ENOG502SK6R">
    <property type="taxonomic scope" value="Eukaryota"/>
</dbReference>
<dbReference type="InterPro" id="IPR021858">
    <property type="entry name" value="Fun_TF"/>
</dbReference>
<dbReference type="OrthoDB" id="3251668at2759"/>
<reference evidence="5" key="1">
    <citation type="submission" date="2005-09" db="EMBL/GenBank/DDBJ databases">
        <title>Annotation of the Aspergillus terreus NIH2624 genome.</title>
        <authorList>
            <person name="Birren B.W."/>
            <person name="Lander E.S."/>
            <person name="Galagan J.E."/>
            <person name="Nusbaum C."/>
            <person name="Devon K."/>
            <person name="Henn M."/>
            <person name="Ma L.-J."/>
            <person name="Jaffe D.B."/>
            <person name="Butler J."/>
            <person name="Alvarez P."/>
            <person name="Gnerre S."/>
            <person name="Grabherr M."/>
            <person name="Kleber M."/>
            <person name="Mauceli E.W."/>
            <person name="Brockman W."/>
            <person name="Rounsley S."/>
            <person name="Young S.K."/>
            <person name="LaButti K."/>
            <person name="Pushparaj V."/>
            <person name="DeCaprio D."/>
            <person name="Crawford M."/>
            <person name="Koehrsen M."/>
            <person name="Engels R."/>
            <person name="Montgomery P."/>
            <person name="Pearson M."/>
            <person name="Howarth C."/>
            <person name="Larson L."/>
            <person name="Luoma S."/>
            <person name="White J."/>
            <person name="Alvarado L."/>
            <person name="Kodira C.D."/>
            <person name="Zeng Q."/>
            <person name="Oleary S."/>
            <person name="Yandava C."/>
            <person name="Denning D.W."/>
            <person name="Nierman W.C."/>
            <person name="Milne T."/>
            <person name="Madden K."/>
        </authorList>
    </citation>
    <scope>NUCLEOTIDE SEQUENCE [LARGE SCALE GENOMIC DNA]</scope>
    <source>
        <strain evidence="5">NIH 2624 / FGSC A1156</strain>
    </source>
</reference>
<evidence type="ECO:0000256" key="3">
    <source>
        <dbReference type="SAM" id="MobiDB-lite"/>
    </source>
</evidence>
<keyword evidence="2" id="KW-0539">Nucleus</keyword>
<dbReference type="GeneID" id="4354315"/>
<dbReference type="HOGENOM" id="CLU_496039_0_0_1"/>
<dbReference type="OMA" id="WMYYHAT"/>
<gene>
    <name evidence="4" type="ORF">ATEG_09541</name>
</gene>
<accession>Q0C9U3</accession>
<evidence type="ECO:0000313" key="5">
    <source>
        <dbReference type="Proteomes" id="UP000007963"/>
    </source>
</evidence>
<dbReference type="Pfam" id="PF11951">
    <property type="entry name" value="Fungal_trans_2"/>
    <property type="match status" value="1"/>
</dbReference>
<feature type="region of interest" description="Disordered" evidence="3">
    <location>
        <begin position="450"/>
        <end position="476"/>
    </location>
</feature>
<dbReference type="EMBL" id="CH476608">
    <property type="protein sequence ID" value="EAU29732.1"/>
    <property type="molecule type" value="Genomic_DNA"/>
</dbReference>
<evidence type="ECO:0000313" key="4">
    <source>
        <dbReference type="EMBL" id="EAU29732.1"/>
    </source>
</evidence>
<sequence length="549" mass="62619">MLIEPDLRSFDTVSSELLRHFDSGVASKLAWVDGPSNPWRHIILPLSHVSPTVLSSVLAIAAQDLAYKYTPDHPYPRRLRTISFHYLGQALSSLRQQLGALRRTPGAAICPSQARCLLASTLLLYNLELLTPEAARWQLHIQGARAIIQEAIRCPNSLEEADVFLFYEYYYACVFIGLTTFDPTDGTPNDIPTHDRITIFSDFVRITHSVTQVERIKFTTGSNPQTLQLEDVKEEIEVAKQRTLHLSQAIQFSSPAAQRDFAHLTCMYYHASLIYSQRVLADDVSSQEDSVQASREAILEHLENLTQRTNYAQDLVWPLFIAGTECRALPEKQELIERAMIDVMRVSGSLDRRRVLSFLQMFWRQDVDRIFYVSSCCRQGSARPYVTPRKTFPTFDIHPIQLNPNHSPTKLKAQKLPDPCKMSFQTTREKTSLLIPTKQALTKPKSKILQPNARPAHNPIQATTTTTTTTTDPAPRASTVEYDFSRIPQPFLDPPLWENMKTVDRLRGEDSKPAAGDFEARERAELERRRRERDAEFGGMAVRERRRVR</sequence>
<dbReference type="Proteomes" id="UP000007963">
    <property type="component" value="Unassembled WGS sequence"/>
</dbReference>
<dbReference type="AlphaFoldDB" id="Q0C9U3"/>
<dbReference type="PANTHER" id="PTHR37534:SF46">
    <property type="entry name" value="ZN(II)2CYS6 TRANSCRIPTION FACTOR (EUROFUNG)"/>
    <property type="match status" value="1"/>
</dbReference>
<feature type="region of interest" description="Disordered" evidence="3">
    <location>
        <begin position="507"/>
        <end position="549"/>
    </location>
</feature>
<dbReference type="PANTHER" id="PTHR37534">
    <property type="entry name" value="TRANSCRIPTIONAL ACTIVATOR PROTEIN UGA3"/>
    <property type="match status" value="1"/>
</dbReference>
<dbReference type="VEuPathDB" id="FungiDB:ATEG_09541"/>
<protein>
    <submittedName>
        <fullName evidence="4">Uncharacterized protein</fullName>
    </submittedName>
</protein>
<feature type="compositionally biased region" description="Basic and acidic residues" evidence="3">
    <location>
        <begin position="507"/>
        <end position="536"/>
    </location>
</feature>
<dbReference type="GO" id="GO:0005634">
    <property type="term" value="C:nucleus"/>
    <property type="evidence" value="ECO:0007669"/>
    <property type="project" value="UniProtKB-SubCell"/>
</dbReference>
<evidence type="ECO:0000256" key="1">
    <source>
        <dbReference type="ARBA" id="ARBA00004123"/>
    </source>
</evidence>